<name>A0AAF0EAR1_9BASI</name>
<dbReference type="EMBL" id="CP119902">
    <property type="protein sequence ID" value="WFD22932.1"/>
    <property type="molecule type" value="Genomic_DNA"/>
</dbReference>
<feature type="compositionally biased region" description="Basic residues" evidence="1">
    <location>
        <begin position="605"/>
        <end position="614"/>
    </location>
</feature>
<gene>
    <name evidence="2" type="ORF">MEQU1_001613</name>
</gene>
<feature type="compositionally biased region" description="Basic and acidic residues" evidence="1">
    <location>
        <begin position="326"/>
        <end position="341"/>
    </location>
</feature>
<feature type="compositionally biased region" description="Basic and acidic residues" evidence="1">
    <location>
        <begin position="137"/>
        <end position="159"/>
    </location>
</feature>
<evidence type="ECO:0000256" key="1">
    <source>
        <dbReference type="SAM" id="MobiDB-lite"/>
    </source>
</evidence>
<feature type="compositionally biased region" description="Basic and acidic residues" evidence="1">
    <location>
        <begin position="349"/>
        <end position="435"/>
    </location>
</feature>
<feature type="compositionally biased region" description="Low complexity" evidence="1">
    <location>
        <begin position="439"/>
        <end position="467"/>
    </location>
</feature>
<feature type="compositionally biased region" description="Polar residues" evidence="1">
    <location>
        <begin position="1"/>
        <end position="10"/>
    </location>
</feature>
<protein>
    <submittedName>
        <fullName evidence="2">Uncharacterized protein</fullName>
    </submittedName>
</protein>
<sequence>MATEQPSSVDATAAQRPGAGDKAPVEEVPMTSQPRRFSALNINQRFLQSAKEAAPKAQAPAAAPTPAVDESRAGHNPRLVTAMPGRGAPVATNAGADPARKELPKDTTAAPRVPWAHVKPVAPRPNISSQDFPTAKEVMEAEKKAEERAAAQAAEEHARQQAASQELERFRGAQLPSSDHWDEMDDESEDELDDVVEFGDGKQYKISEVEEELAKSHPPRPEPRVPAWGPASRAPWRSEPVRESIPVTSVARGPSAAASAPAPAPAPAPTPTWGPLAQRHSTLTGKPLPKIEPPAPAVPSKERAAEMAAEQHDEMATAAERARKRREQDEQAREAERERARQKAAQIEEQLREAERQKREARERELEAQRERLRERLRAQQEAREEHARQRLERERKEREQRMEREKKERELREQREQRRLAKEEARRAKEEPMSWRRTTPLPHSPSSSAAPVPTPQRASAPALAAAPVPPESPVTCEPLPMEEAPVWRQYVVRVPAVLHTARRPSVSAARAHVPRDPPGMLYSCEPPLDHARVGPRATAVDILFPLRSARVHLPQRRVEPAAPRVLPPQRPMDEARWLEQLLGTVEQHPSSGLFADEAPVPHGTRPRRKRAPRVKLPSALSWRPPSLKALRLPYGGLLNDPFTSSAPDVPLLDTQSQSTWGATLALPLVSTAQPDPAEHSRLKSMWANTSKDMEPRLKNSLRDIGHDDMLPSPLPLSMHELREAPTSKMDVLAMPFRPGQSTESAPWSYPRDRIASANAGCYMPISGYTPRRTGADTDAYVNPSDYSDFVLSDSW</sequence>
<proteinExistence type="predicted"/>
<feature type="compositionally biased region" description="Acidic residues" evidence="1">
    <location>
        <begin position="182"/>
        <end position="197"/>
    </location>
</feature>
<reference evidence="2" key="1">
    <citation type="submission" date="2023-03" db="EMBL/GenBank/DDBJ databases">
        <title>Mating type loci evolution in Malassezia.</title>
        <authorList>
            <person name="Coelho M.A."/>
        </authorList>
    </citation>
    <scope>NUCLEOTIDE SEQUENCE</scope>
    <source>
        <strain evidence="2">CBS 12830</strain>
    </source>
</reference>
<feature type="region of interest" description="Disordered" evidence="1">
    <location>
        <begin position="1"/>
        <end position="470"/>
    </location>
</feature>
<feature type="compositionally biased region" description="Basic and acidic residues" evidence="1">
    <location>
        <begin position="199"/>
        <end position="223"/>
    </location>
</feature>
<feature type="compositionally biased region" description="Basic and acidic residues" evidence="1">
    <location>
        <begin position="300"/>
        <end position="315"/>
    </location>
</feature>
<feature type="compositionally biased region" description="Low complexity" evidence="1">
    <location>
        <begin position="50"/>
        <end position="67"/>
    </location>
</feature>
<accession>A0AAF0EAR1</accession>
<feature type="region of interest" description="Disordered" evidence="1">
    <location>
        <begin position="592"/>
        <end position="616"/>
    </location>
</feature>
<evidence type="ECO:0000313" key="3">
    <source>
        <dbReference type="Proteomes" id="UP001214415"/>
    </source>
</evidence>
<evidence type="ECO:0000313" key="2">
    <source>
        <dbReference type="EMBL" id="WFD22932.1"/>
    </source>
</evidence>
<feature type="compositionally biased region" description="Polar residues" evidence="1">
    <location>
        <begin position="30"/>
        <end position="47"/>
    </location>
</feature>
<dbReference type="AlphaFoldDB" id="A0AAF0EAR1"/>
<feature type="compositionally biased region" description="Pro residues" evidence="1">
    <location>
        <begin position="262"/>
        <end position="272"/>
    </location>
</feature>
<keyword evidence="3" id="KW-1185">Reference proteome</keyword>
<organism evidence="2 3">
    <name type="scientific">Malassezia equina</name>
    <dbReference type="NCBI Taxonomy" id="1381935"/>
    <lineage>
        <taxon>Eukaryota</taxon>
        <taxon>Fungi</taxon>
        <taxon>Dikarya</taxon>
        <taxon>Basidiomycota</taxon>
        <taxon>Ustilaginomycotina</taxon>
        <taxon>Malasseziomycetes</taxon>
        <taxon>Malasseziales</taxon>
        <taxon>Malasseziaceae</taxon>
        <taxon>Malassezia</taxon>
    </lineage>
</organism>
<dbReference type="Proteomes" id="UP001214415">
    <property type="component" value="Chromosome 3"/>
</dbReference>